<dbReference type="CDD" id="cd09272">
    <property type="entry name" value="RNase_HI_RT_Ty1"/>
    <property type="match status" value="1"/>
</dbReference>
<sequence length="114" mass="13452">MRQFLQELNFYDIHTMKLYCDNQATLHIASNLVFHERSKHIEIYCHFVRENLLTKEICIEFVRSNNQLTDVLTKSLRGPRVEFICSKLGKYNLSTPTSGGVLKYLHYLSSLYYV</sequence>
<proteinExistence type="predicted"/>
<evidence type="ECO:0000313" key="1">
    <source>
        <dbReference type="EMBL" id="WVZ02664.1"/>
    </source>
</evidence>
<evidence type="ECO:0000313" key="2">
    <source>
        <dbReference type="Proteomes" id="UP001374535"/>
    </source>
</evidence>
<keyword evidence="2" id="KW-1185">Reference proteome</keyword>
<reference evidence="1 2" key="1">
    <citation type="journal article" date="2023" name="Life. Sci Alliance">
        <title>Evolutionary insights into 3D genome organization and epigenetic landscape of Vigna mungo.</title>
        <authorList>
            <person name="Junaid A."/>
            <person name="Singh B."/>
            <person name="Bhatia S."/>
        </authorList>
    </citation>
    <scope>NUCLEOTIDE SEQUENCE [LARGE SCALE GENOMIC DNA]</scope>
    <source>
        <strain evidence="1">Urdbean</strain>
    </source>
</reference>
<gene>
    <name evidence="1" type="ORF">V8G54_023470</name>
</gene>
<dbReference type="Proteomes" id="UP001374535">
    <property type="component" value="Chromosome 7"/>
</dbReference>
<name>A0AAQ3RP89_VIGMU</name>
<protein>
    <recommendedName>
        <fullName evidence="3">Copia protein</fullName>
    </recommendedName>
</protein>
<dbReference type="EMBL" id="CP144694">
    <property type="protein sequence ID" value="WVZ02664.1"/>
    <property type="molecule type" value="Genomic_DNA"/>
</dbReference>
<dbReference type="AlphaFoldDB" id="A0AAQ3RP89"/>
<organism evidence="1 2">
    <name type="scientific">Vigna mungo</name>
    <name type="common">Black gram</name>
    <name type="synonym">Phaseolus mungo</name>
    <dbReference type="NCBI Taxonomy" id="3915"/>
    <lineage>
        <taxon>Eukaryota</taxon>
        <taxon>Viridiplantae</taxon>
        <taxon>Streptophyta</taxon>
        <taxon>Embryophyta</taxon>
        <taxon>Tracheophyta</taxon>
        <taxon>Spermatophyta</taxon>
        <taxon>Magnoliopsida</taxon>
        <taxon>eudicotyledons</taxon>
        <taxon>Gunneridae</taxon>
        <taxon>Pentapetalae</taxon>
        <taxon>rosids</taxon>
        <taxon>fabids</taxon>
        <taxon>Fabales</taxon>
        <taxon>Fabaceae</taxon>
        <taxon>Papilionoideae</taxon>
        <taxon>50 kb inversion clade</taxon>
        <taxon>NPAAA clade</taxon>
        <taxon>indigoferoid/millettioid clade</taxon>
        <taxon>Phaseoleae</taxon>
        <taxon>Vigna</taxon>
    </lineage>
</organism>
<evidence type="ECO:0008006" key="3">
    <source>
        <dbReference type="Google" id="ProtNLM"/>
    </source>
</evidence>
<dbReference type="PANTHER" id="PTHR11439">
    <property type="entry name" value="GAG-POL-RELATED RETROTRANSPOSON"/>
    <property type="match status" value="1"/>
</dbReference>
<dbReference type="PANTHER" id="PTHR11439:SF467">
    <property type="entry name" value="INTEGRASE CATALYTIC DOMAIN-CONTAINING PROTEIN"/>
    <property type="match status" value="1"/>
</dbReference>
<accession>A0AAQ3RP89</accession>